<dbReference type="InterPro" id="IPR032675">
    <property type="entry name" value="LRR_dom_sf"/>
</dbReference>
<feature type="region of interest" description="Disordered" evidence="3">
    <location>
        <begin position="31"/>
        <end position="164"/>
    </location>
</feature>
<dbReference type="GeneID" id="110988730"/>
<evidence type="ECO:0000256" key="1">
    <source>
        <dbReference type="ARBA" id="ARBA00022614"/>
    </source>
</evidence>
<protein>
    <submittedName>
        <fullName evidence="5">Leucine-rich repeat-containing protein 49-like isoform X1</fullName>
    </submittedName>
</protein>
<evidence type="ECO:0000256" key="3">
    <source>
        <dbReference type="SAM" id="MobiDB-lite"/>
    </source>
</evidence>
<feature type="compositionally biased region" description="Basic and acidic residues" evidence="3">
    <location>
        <begin position="135"/>
        <end position="144"/>
    </location>
</feature>
<dbReference type="InterPro" id="IPR001611">
    <property type="entry name" value="Leu-rich_rpt"/>
</dbReference>
<dbReference type="Gene3D" id="3.80.10.10">
    <property type="entry name" value="Ribonuclease Inhibitor"/>
    <property type="match status" value="3"/>
</dbReference>
<dbReference type="KEGG" id="aplc:110988730"/>
<organism evidence="4 5">
    <name type="scientific">Acanthaster planci</name>
    <name type="common">Crown-of-thorns starfish</name>
    <dbReference type="NCBI Taxonomy" id="133434"/>
    <lineage>
        <taxon>Eukaryota</taxon>
        <taxon>Metazoa</taxon>
        <taxon>Echinodermata</taxon>
        <taxon>Eleutherozoa</taxon>
        <taxon>Asterozoa</taxon>
        <taxon>Asteroidea</taxon>
        <taxon>Valvatacea</taxon>
        <taxon>Valvatida</taxon>
        <taxon>Acanthasteridae</taxon>
        <taxon>Acanthaster</taxon>
    </lineage>
</organism>
<proteinExistence type="predicted"/>
<dbReference type="SUPFAM" id="SSF52058">
    <property type="entry name" value="L domain-like"/>
    <property type="match status" value="1"/>
</dbReference>
<dbReference type="CTD" id="54839"/>
<accession>A0A8B7ZS31</accession>
<dbReference type="PANTHER" id="PTHR45973:SF8">
    <property type="entry name" value="LEUCINE-RICH REPEAT-CONTAINING PROTEIN 49"/>
    <property type="match status" value="1"/>
</dbReference>
<dbReference type="SMART" id="SM00365">
    <property type="entry name" value="LRR_SD22"/>
    <property type="match status" value="7"/>
</dbReference>
<evidence type="ECO:0000313" key="4">
    <source>
        <dbReference type="Proteomes" id="UP000694845"/>
    </source>
</evidence>
<dbReference type="Proteomes" id="UP000694845">
    <property type="component" value="Unplaced"/>
</dbReference>
<dbReference type="OrthoDB" id="1939344at2759"/>
<name>A0A8B7ZS31_ACAPL</name>
<sequence>MYSRNKVRTSVTPKEVNPFGLQFSLQAQATTVNERPPANKQAFVSQSSLQVKDPVPTETTTSSATPAPPTSNKEGQSVLPAAPGHVPSPAGASTGHAHSSDFRFGRDQQNNPYRLLTEYAGAPAPGRRHSQPLGKDGEGHERHSSASYAGVPEHRNAPRHRQVHHPATAYATQLTDLSHLEGTSHHSKAQKEDPYNPYVQQTPRLVHSAGAVNTRQQKGTMHIPGDKVMIAESPNVPGVPVIFRSQEERSANPDRLNLDRRRLTMCPILEGEEHLRLLNFQHNNIRKIEHLTSMRRLIFLDLYDNQLEEITGLGALKSLRVLMLGKNRIKKIENLNALTKLDVLDLHGNQIERVENLSHLEELRVLNLAGNSITHVGNLAGMEALTELNLRRNKIITVSDVDNLPSLQRLFLSFNCITSYEDISCIANAQSLSEISLDGNPLAQDINYKSIILRNVHQIRQLDMKRVTEEERRISSTVAKREEEKKRETHKLVALKEKRRIAINNAARQWEASKSTAMAKTIRLQPGPYSMGREEGSLTPDNVHSRPGSGDMDTDRSQSVDLLDDKSRESSRASLHSESRKSSKAPTPDLLANISAEACHLAELDGDTLNLYGPGSMEALDKSWGVQAAGSVMAVSFKFIDFDKIAKHLHKIRIRFPNVATVLFGECNLSSLQQLNALTSLRRLDSISIASEGNPVTTFSLWRPYLLFRLSHLGIKKINNEEVYPSDHKHAEDLFSPISHITTSQLPPSRLLGLLGDHFRRNTQALTELELKAKKQLVADQKATSENIGRAGLQFFCEEALGGLLQERLSQSAFARSYVEELTSEAILMNQKQSALEKIWPQMFVEMVQGAVLRMWDLDQYRRTELRAFQKRK</sequence>
<feature type="region of interest" description="Disordered" evidence="3">
    <location>
        <begin position="526"/>
        <end position="588"/>
    </location>
</feature>
<feature type="compositionally biased region" description="Basic and acidic residues" evidence="3">
    <location>
        <begin position="553"/>
        <end position="581"/>
    </location>
</feature>
<keyword evidence="1" id="KW-0433">Leucine-rich repeat</keyword>
<keyword evidence="2" id="KW-0677">Repeat</keyword>
<gene>
    <name evidence="5" type="primary">LOC110988730</name>
</gene>
<feature type="region of interest" description="Disordered" evidence="3">
    <location>
        <begin position="470"/>
        <end position="489"/>
    </location>
</feature>
<dbReference type="InterPro" id="IPR003591">
    <property type="entry name" value="Leu-rich_rpt_typical-subtyp"/>
</dbReference>
<dbReference type="AlphaFoldDB" id="A0A8B7ZS31"/>
<dbReference type="Pfam" id="PF14580">
    <property type="entry name" value="LRR_9"/>
    <property type="match status" value="1"/>
</dbReference>
<dbReference type="RefSeq" id="XP_022108209.1">
    <property type="nucleotide sequence ID" value="XM_022252517.1"/>
</dbReference>
<feature type="compositionally biased region" description="Low complexity" evidence="3">
    <location>
        <begin position="56"/>
        <end position="65"/>
    </location>
</feature>
<reference evidence="5" key="1">
    <citation type="submission" date="2025-08" db="UniProtKB">
        <authorList>
            <consortium name="RefSeq"/>
        </authorList>
    </citation>
    <scope>IDENTIFICATION</scope>
</reference>
<dbReference type="FunFam" id="3.80.10.10:FF:000323">
    <property type="entry name" value="Leucine-rich repeat-containing protein 49 isoform 1"/>
    <property type="match status" value="1"/>
</dbReference>
<dbReference type="SMART" id="SM00369">
    <property type="entry name" value="LRR_TYP"/>
    <property type="match status" value="4"/>
</dbReference>
<dbReference type="PROSITE" id="PS51450">
    <property type="entry name" value="LRR"/>
    <property type="match status" value="7"/>
</dbReference>
<keyword evidence="4" id="KW-1185">Reference proteome</keyword>
<dbReference type="InterPro" id="IPR050576">
    <property type="entry name" value="Cilia_flagella_integrity"/>
</dbReference>
<dbReference type="PANTHER" id="PTHR45973">
    <property type="entry name" value="PROTEIN PHOSPHATASE 1 REGULATORY SUBUNIT SDS22-RELATED"/>
    <property type="match status" value="1"/>
</dbReference>
<evidence type="ECO:0000256" key="2">
    <source>
        <dbReference type="ARBA" id="ARBA00022737"/>
    </source>
</evidence>
<evidence type="ECO:0000313" key="5">
    <source>
        <dbReference type="RefSeq" id="XP_022108209.1"/>
    </source>
</evidence>